<proteinExistence type="predicted"/>
<dbReference type="EMBL" id="JAZDUA010000841">
    <property type="protein sequence ID" value="KAK7789101.1"/>
    <property type="molecule type" value="Genomic_DNA"/>
</dbReference>
<evidence type="ECO:0000313" key="2">
    <source>
        <dbReference type="EMBL" id="KAK7789101.1"/>
    </source>
</evidence>
<feature type="compositionally biased region" description="Basic residues" evidence="1">
    <location>
        <begin position="1"/>
        <end position="20"/>
    </location>
</feature>
<evidence type="ECO:0000256" key="1">
    <source>
        <dbReference type="SAM" id="MobiDB-lite"/>
    </source>
</evidence>
<name>A0AAN9V044_9ORTH</name>
<comment type="caution">
    <text evidence="2">The sequence shown here is derived from an EMBL/GenBank/DDBJ whole genome shotgun (WGS) entry which is preliminary data.</text>
</comment>
<protein>
    <submittedName>
        <fullName evidence="2">Uncharacterized protein</fullName>
    </submittedName>
</protein>
<gene>
    <name evidence="2" type="ORF">R5R35_012436</name>
</gene>
<dbReference type="Proteomes" id="UP001378592">
    <property type="component" value="Unassembled WGS sequence"/>
</dbReference>
<reference evidence="2 3" key="1">
    <citation type="submission" date="2024-03" db="EMBL/GenBank/DDBJ databases">
        <title>The genome assembly and annotation of the cricket Gryllus longicercus Weissman &amp; Gray.</title>
        <authorList>
            <person name="Szrajer S."/>
            <person name="Gray D."/>
            <person name="Ylla G."/>
        </authorList>
    </citation>
    <scope>NUCLEOTIDE SEQUENCE [LARGE SCALE GENOMIC DNA]</scope>
    <source>
        <strain evidence="2">DAG 2021-001</strain>
        <tissue evidence="2">Whole body minus gut</tissue>
    </source>
</reference>
<evidence type="ECO:0000313" key="3">
    <source>
        <dbReference type="Proteomes" id="UP001378592"/>
    </source>
</evidence>
<feature type="region of interest" description="Disordered" evidence="1">
    <location>
        <begin position="1"/>
        <end position="22"/>
    </location>
</feature>
<accession>A0AAN9V044</accession>
<organism evidence="2 3">
    <name type="scientific">Gryllus longicercus</name>
    <dbReference type="NCBI Taxonomy" id="2509291"/>
    <lineage>
        <taxon>Eukaryota</taxon>
        <taxon>Metazoa</taxon>
        <taxon>Ecdysozoa</taxon>
        <taxon>Arthropoda</taxon>
        <taxon>Hexapoda</taxon>
        <taxon>Insecta</taxon>
        <taxon>Pterygota</taxon>
        <taxon>Neoptera</taxon>
        <taxon>Polyneoptera</taxon>
        <taxon>Orthoptera</taxon>
        <taxon>Ensifera</taxon>
        <taxon>Gryllidea</taxon>
        <taxon>Grylloidea</taxon>
        <taxon>Gryllidae</taxon>
        <taxon>Gryllinae</taxon>
        <taxon>Gryllus</taxon>
    </lineage>
</organism>
<sequence length="99" mass="11813">MNKKKRKRRKRSSRSRKKKTSAFDLAQNPSRFLLWSVSQLLLVKAVQWRAKRPRRRRSRLRRRLPRACEKCRDQSDNTVVESARAALRRAVFIHSPSSL</sequence>
<keyword evidence="3" id="KW-1185">Reference proteome</keyword>
<dbReference type="AlphaFoldDB" id="A0AAN9V044"/>